<keyword evidence="1" id="KW-0812">Transmembrane</keyword>
<gene>
    <name evidence="2" type="ORF">RM479_01065</name>
</gene>
<dbReference type="EMBL" id="JAVREP010000001">
    <property type="protein sequence ID" value="MDT0326995.1"/>
    <property type="molecule type" value="Genomic_DNA"/>
</dbReference>
<dbReference type="RefSeq" id="WP_311509784.1">
    <property type="nucleotide sequence ID" value="NZ_JAVREP010000001.1"/>
</dbReference>
<dbReference type="Proteomes" id="UP001183390">
    <property type="component" value="Unassembled WGS sequence"/>
</dbReference>
<feature type="transmembrane region" description="Helical" evidence="1">
    <location>
        <begin position="67"/>
        <end position="88"/>
    </location>
</feature>
<evidence type="ECO:0000256" key="1">
    <source>
        <dbReference type="SAM" id="Phobius"/>
    </source>
</evidence>
<organism evidence="2 3">
    <name type="scientific">Nocardiopsis lambiniae</name>
    <dbReference type="NCBI Taxonomy" id="3075539"/>
    <lineage>
        <taxon>Bacteria</taxon>
        <taxon>Bacillati</taxon>
        <taxon>Actinomycetota</taxon>
        <taxon>Actinomycetes</taxon>
        <taxon>Streptosporangiales</taxon>
        <taxon>Nocardiopsidaceae</taxon>
        <taxon>Nocardiopsis</taxon>
    </lineage>
</organism>
<dbReference type="InterPro" id="IPR025495">
    <property type="entry name" value="DUF4386"/>
</dbReference>
<evidence type="ECO:0000313" key="3">
    <source>
        <dbReference type="Proteomes" id="UP001183390"/>
    </source>
</evidence>
<accession>A0ABU2M2X6</accession>
<name>A0ABU2M2X6_9ACTN</name>
<protein>
    <submittedName>
        <fullName evidence="2">DUF4386 domain-containing protein</fullName>
    </submittedName>
</protein>
<feature type="transmembrane region" description="Helical" evidence="1">
    <location>
        <begin position="94"/>
        <end position="111"/>
    </location>
</feature>
<proteinExistence type="predicted"/>
<keyword evidence="1" id="KW-1133">Transmembrane helix</keyword>
<dbReference type="Pfam" id="PF14329">
    <property type="entry name" value="DUF4386"/>
    <property type="match status" value="1"/>
</dbReference>
<feature type="transmembrane region" description="Helical" evidence="1">
    <location>
        <begin position="38"/>
        <end position="55"/>
    </location>
</feature>
<keyword evidence="1" id="KW-0472">Membrane</keyword>
<comment type="caution">
    <text evidence="2">The sequence shown here is derived from an EMBL/GenBank/DDBJ whole genome shotgun (WGS) entry which is preliminary data.</text>
</comment>
<feature type="transmembrane region" description="Helical" evidence="1">
    <location>
        <begin position="123"/>
        <end position="144"/>
    </location>
</feature>
<evidence type="ECO:0000313" key="2">
    <source>
        <dbReference type="EMBL" id="MDT0326995.1"/>
    </source>
</evidence>
<feature type="transmembrane region" description="Helical" evidence="1">
    <location>
        <begin position="150"/>
        <end position="172"/>
    </location>
</feature>
<reference evidence="3" key="1">
    <citation type="submission" date="2023-07" db="EMBL/GenBank/DDBJ databases">
        <title>30 novel species of actinomycetes from the DSMZ collection.</title>
        <authorList>
            <person name="Nouioui I."/>
        </authorList>
    </citation>
    <scope>NUCLEOTIDE SEQUENCE [LARGE SCALE GENOMIC DNA]</scope>
    <source>
        <strain evidence="3">DSM 44743</strain>
    </source>
</reference>
<keyword evidence="3" id="KW-1185">Reference proteome</keyword>
<sequence>MSHRNAGRLAGALFLAAFLLYGGGSAFADNPLGLGLMLLNSAAVATIGIAAFRALREAAPRTARVYLAARALEAVLLALGTLFLASGAAVGNDIAYGAAMLVLSAGSIPFCRALATQRWVPRWFAWWGVLGYALLAVGAVLEFAVAGSGVLLAVPGGLFEIAFGLFLLRWGFPEPADRRTPGPVTEAV</sequence>